<dbReference type="AlphaFoldDB" id="U3AG28"/>
<evidence type="ECO:0000313" key="1">
    <source>
        <dbReference type="EMBL" id="GAD56649.1"/>
    </source>
</evidence>
<reference evidence="1" key="1">
    <citation type="journal article" date="2013" name="Genome Announc.">
        <title>Draft Genome Sequence of Loktanella cinnabarina LL-001T, Isolated from Deep-Sea Floor Sediment.</title>
        <authorList>
            <person name="Nishi S."/>
            <person name="Tsubouchi T."/>
            <person name="Takaki Y."/>
            <person name="Koyanagi R."/>
            <person name="Satoh N."/>
            <person name="Maruyama T."/>
            <person name="Hatada Y."/>
        </authorList>
    </citation>
    <scope>NUCLEOTIDE SEQUENCE [LARGE SCALE GENOMIC DNA]</scope>
    <source>
        <strain evidence="1">LL-001</strain>
    </source>
</reference>
<dbReference type="EMBL" id="BATB01000043">
    <property type="protein sequence ID" value="GAD56649.1"/>
    <property type="molecule type" value="Genomic_DNA"/>
</dbReference>
<sequence length="45" mass="5101">MRGAMREGRSLRQGRQISVGVPFCTIVDPHRRQATSTMVRRTVMA</sequence>
<comment type="caution">
    <text evidence="1">The sequence shown here is derived from an EMBL/GenBank/DDBJ whole genome shotgun (WGS) entry which is preliminary data.</text>
</comment>
<evidence type="ECO:0000313" key="2">
    <source>
        <dbReference type="Proteomes" id="UP000016566"/>
    </source>
</evidence>
<keyword evidence="2" id="KW-1185">Reference proteome</keyword>
<dbReference type="Proteomes" id="UP000016566">
    <property type="component" value="Unassembled WGS sequence"/>
</dbReference>
<protein>
    <submittedName>
        <fullName evidence="1">Uncharacterized protein</fullName>
    </submittedName>
</protein>
<accession>U3AG28</accession>
<gene>
    <name evidence="1" type="ORF">MBELCI_2701</name>
</gene>
<organism evidence="1 2">
    <name type="scientific">Limimaricola cinnabarinus LL-001</name>
    <dbReference type="NCBI Taxonomy" id="1337093"/>
    <lineage>
        <taxon>Bacteria</taxon>
        <taxon>Pseudomonadati</taxon>
        <taxon>Pseudomonadota</taxon>
        <taxon>Alphaproteobacteria</taxon>
        <taxon>Rhodobacterales</taxon>
        <taxon>Paracoccaceae</taxon>
        <taxon>Limimaricola</taxon>
    </lineage>
</organism>
<proteinExistence type="predicted"/>
<name>U3AG28_9RHOB</name>